<dbReference type="EMBL" id="JBBHLI010000001">
    <property type="protein sequence ID" value="MEK9499848.1"/>
    <property type="molecule type" value="Genomic_DNA"/>
</dbReference>
<proteinExistence type="predicted"/>
<sequence>MTHRTLFRPTAAGTLLLTLACGGGDSSTEPDPTDPVGQTVTVQVSTSGIDVDPDGYTVRLGSNTAAVATDGTATFSGVLPGRYALALEGVALNCLADDGAASRDVTVGSSGAQVALSVECWIDFDDGLPTVACTGLSLSESSALPAERVSAAGLPAALGAVLVARVMSTDRADLGWTYFEPRDGANAVMLAPLHPGGGAGGGEVWVRVSDASSACPPVSFTVEALPDRTGGMLEAVDALQQFVADQAVVLGTTTAELRATPIDEVSRPLLPIALVQYVLDHPQNPTSLRAVATGAASSEVDPALLDAVIAESGLADDLTAAAASGGALRQASPLAIGAQTCLPGTIGSSETQLLSDCMNVQAEAQADIESDLGQAIRRTSEWSWLLEGVDGAPGQRAAWINAILWVLEMSDTRLAALLPCCIVDLEVTPDRDYFEEDFPGTGSWTATLTARSLGYDLGGEIIDAVLKSVSVASSVDVSNVSDYEIDSWLGAFLTGPVESILTEDLGVFNIEPETFGPVPIFEEPWSEVSFSGTAVVKVEHNRYRPVALGTSTFRVATRPDAAEPLFGRQLAAHHTEVEVREIDITVTPENGFVAAGDSIELSVRVENAFFPDSVDWIADQGVADLRVGTGNQHRLTYFAPGDARFENPADLTVYHTGSTGALASGRVPDGKARLTFGEIRIDPQPACVDTGMEQPFTARVEGPDTDEVQWSAEEGAIDDDGVFTAPGSAPARGYTWVRARHAEYPQLADSVQVPIGCTCQFTMNVDGQRLVGEPGDVLSFTDWGGPDEPYGNNDELFAIHITRPSKSWATTLFPLEDDPATWPGGVGTTEGVRIQGDMGLGEGDILYASIDTLPTLIEVQEYTPEKSVRGRASAHTVQVVSTQPPYGRETSLQMTFAIEVPPGTQRGGPIAPLGYRFTCTIPGGGP</sequence>
<name>A0ABU9E547_9BACT</name>
<organism evidence="1 2">
    <name type="scientific">Gaopeijia maritima</name>
    <dbReference type="NCBI Taxonomy" id="3119007"/>
    <lineage>
        <taxon>Bacteria</taxon>
        <taxon>Pseudomonadati</taxon>
        <taxon>Gemmatimonadota</taxon>
        <taxon>Longimicrobiia</taxon>
        <taxon>Gaopeijiales</taxon>
        <taxon>Gaopeijiaceae</taxon>
        <taxon>Gaopeijia</taxon>
    </lineage>
</organism>
<protein>
    <submittedName>
        <fullName evidence="1">Uncharacterized protein</fullName>
    </submittedName>
</protein>
<dbReference type="PROSITE" id="PS51257">
    <property type="entry name" value="PROKAR_LIPOPROTEIN"/>
    <property type="match status" value="1"/>
</dbReference>
<accession>A0ABU9E547</accession>
<dbReference type="Proteomes" id="UP001484239">
    <property type="component" value="Unassembled WGS sequence"/>
</dbReference>
<keyword evidence="2" id="KW-1185">Reference proteome</keyword>
<dbReference type="RefSeq" id="WP_405278049.1">
    <property type="nucleotide sequence ID" value="NZ_JBBHLI010000001.1"/>
</dbReference>
<reference evidence="1 2" key="1">
    <citation type="submission" date="2024-02" db="EMBL/GenBank/DDBJ databases">
        <title>A novel Gemmatimonadota bacterium.</title>
        <authorList>
            <person name="Du Z.-J."/>
            <person name="Ye Y.-Q."/>
        </authorList>
    </citation>
    <scope>NUCLEOTIDE SEQUENCE [LARGE SCALE GENOMIC DNA]</scope>
    <source>
        <strain evidence="1 2">DH-20</strain>
    </source>
</reference>
<gene>
    <name evidence="1" type="ORF">WI372_02485</name>
</gene>
<evidence type="ECO:0000313" key="1">
    <source>
        <dbReference type="EMBL" id="MEK9499848.1"/>
    </source>
</evidence>
<evidence type="ECO:0000313" key="2">
    <source>
        <dbReference type="Proteomes" id="UP001484239"/>
    </source>
</evidence>
<comment type="caution">
    <text evidence="1">The sequence shown here is derived from an EMBL/GenBank/DDBJ whole genome shotgun (WGS) entry which is preliminary data.</text>
</comment>